<dbReference type="Pfam" id="PF02065">
    <property type="entry name" value="Melibiase"/>
    <property type="match status" value="1"/>
</dbReference>
<dbReference type="InterPro" id="IPR031704">
    <property type="entry name" value="Glyco_hydro_36_N"/>
</dbReference>
<dbReference type="AlphaFoldDB" id="A0A7D4QVR6"/>
<evidence type="ECO:0000256" key="6">
    <source>
        <dbReference type="PIRSR" id="PIRSR005536-1"/>
    </source>
</evidence>
<evidence type="ECO:0000256" key="2">
    <source>
        <dbReference type="ARBA" id="ARBA00012755"/>
    </source>
</evidence>
<evidence type="ECO:0000256" key="7">
    <source>
        <dbReference type="SAM" id="SignalP"/>
    </source>
</evidence>
<keyword evidence="7" id="KW-0732">Signal</keyword>
<organism evidence="10 11">
    <name type="scientific">Mucilaginibacter mali</name>
    <dbReference type="NCBI Taxonomy" id="2740462"/>
    <lineage>
        <taxon>Bacteria</taxon>
        <taxon>Pseudomonadati</taxon>
        <taxon>Bacteroidota</taxon>
        <taxon>Sphingobacteriia</taxon>
        <taxon>Sphingobacteriales</taxon>
        <taxon>Sphingobacteriaceae</taxon>
        <taxon>Mucilaginibacter</taxon>
    </lineage>
</organism>
<dbReference type="GO" id="GO:0016052">
    <property type="term" value="P:carbohydrate catabolic process"/>
    <property type="evidence" value="ECO:0007669"/>
    <property type="project" value="InterPro"/>
</dbReference>
<evidence type="ECO:0000313" key="10">
    <source>
        <dbReference type="EMBL" id="QKJ31849.1"/>
    </source>
</evidence>
<evidence type="ECO:0000256" key="1">
    <source>
        <dbReference type="ARBA" id="ARBA00001255"/>
    </source>
</evidence>
<dbReference type="EC" id="3.2.1.22" evidence="2 5"/>
<dbReference type="EMBL" id="CP054139">
    <property type="protein sequence ID" value="QKJ31849.1"/>
    <property type="molecule type" value="Genomic_DNA"/>
</dbReference>
<name>A0A7D4QVR6_9SPHI</name>
<keyword evidence="11" id="KW-1185">Reference proteome</keyword>
<dbReference type="PANTHER" id="PTHR43053">
    <property type="entry name" value="GLYCOSIDASE FAMILY 31"/>
    <property type="match status" value="1"/>
</dbReference>
<dbReference type="GO" id="GO:0004557">
    <property type="term" value="F:alpha-galactosidase activity"/>
    <property type="evidence" value="ECO:0007669"/>
    <property type="project" value="UniProtKB-UniRule"/>
</dbReference>
<dbReference type="InterPro" id="IPR031705">
    <property type="entry name" value="Glyco_hydro_36_C"/>
</dbReference>
<dbReference type="InterPro" id="IPR002252">
    <property type="entry name" value="Glyco_hydro_36"/>
</dbReference>
<dbReference type="InterPro" id="IPR013785">
    <property type="entry name" value="Aldolase_TIM"/>
</dbReference>
<dbReference type="InterPro" id="IPR017853">
    <property type="entry name" value="GH"/>
</dbReference>
<proteinExistence type="inferred from homology"/>
<dbReference type="FunFam" id="3.20.20.70:FF:000118">
    <property type="entry name" value="Alpha-galactosidase"/>
    <property type="match status" value="1"/>
</dbReference>
<dbReference type="SUPFAM" id="SSF51445">
    <property type="entry name" value="(Trans)glycosidases"/>
    <property type="match status" value="1"/>
</dbReference>
<feature type="domain" description="Glycosyl hydrolase family 36 C-terminal" evidence="8">
    <location>
        <begin position="643"/>
        <end position="729"/>
    </location>
</feature>
<dbReference type="InterPro" id="IPR038417">
    <property type="entry name" value="Alpga-gal_N_sf"/>
</dbReference>
<dbReference type="Pfam" id="PF16875">
    <property type="entry name" value="Glyco_hydro_36N"/>
    <property type="match status" value="1"/>
</dbReference>
<dbReference type="PROSITE" id="PS00512">
    <property type="entry name" value="ALPHA_GALACTOSIDASE"/>
    <property type="match status" value="1"/>
</dbReference>
<evidence type="ECO:0000313" key="11">
    <source>
        <dbReference type="Proteomes" id="UP000505355"/>
    </source>
</evidence>
<gene>
    <name evidence="10" type="ORF">HQ865_19475</name>
</gene>
<feature type="domain" description="Glycosyl hydrolase family 36 N-terminal" evidence="9">
    <location>
        <begin position="77"/>
        <end position="282"/>
    </location>
</feature>
<dbReference type="Proteomes" id="UP000505355">
    <property type="component" value="Chromosome"/>
</dbReference>
<evidence type="ECO:0000256" key="3">
    <source>
        <dbReference type="ARBA" id="ARBA00022801"/>
    </source>
</evidence>
<dbReference type="Gene3D" id="2.70.98.60">
    <property type="entry name" value="alpha-galactosidase from lactobacil brevis"/>
    <property type="match status" value="1"/>
</dbReference>
<feature type="active site" description="Proton donor" evidence="6">
    <location>
        <position position="545"/>
    </location>
</feature>
<dbReference type="PRINTS" id="PR00743">
    <property type="entry name" value="GLHYDRLASE36"/>
</dbReference>
<protein>
    <recommendedName>
        <fullName evidence="2 5">Alpha-galactosidase</fullName>
        <ecNumber evidence="2 5">3.2.1.22</ecNumber>
    </recommendedName>
</protein>
<evidence type="ECO:0000259" key="9">
    <source>
        <dbReference type="Pfam" id="PF16875"/>
    </source>
</evidence>
<feature type="active site" description="Nucleophile" evidence="6">
    <location>
        <position position="475"/>
    </location>
</feature>
<keyword evidence="3 5" id="KW-0378">Hydrolase</keyword>
<accession>A0A7D4QVR6</accession>
<dbReference type="PANTHER" id="PTHR43053:SF3">
    <property type="entry name" value="ALPHA-GALACTOSIDASE C-RELATED"/>
    <property type="match status" value="1"/>
</dbReference>
<feature type="chain" id="PRO_5028849722" description="Alpha-galactosidase" evidence="7">
    <location>
        <begin position="26"/>
        <end position="733"/>
    </location>
</feature>
<dbReference type="CDD" id="cd14791">
    <property type="entry name" value="GH36"/>
    <property type="match status" value="1"/>
</dbReference>
<evidence type="ECO:0000259" key="8">
    <source>
        <dbReference type="Pfam" id="PF16874"/>
    </source>
</evidence>
<sequence>MRKNGFIQILTSFILLLGICHQLQAQSPGEAIVPTDNPKGWLIKTKTSAYQLTVTATGALKPGYYGSKTQAGLGKKNPAWTEAIDEVPVRGGLPFKTPALEVVFADNARDAELEYVSGEVTNVDGRPTLKIVQKDKIYPLQVTSYIRILAEYDVLEKWMSVKNTGAKGNITVENLASGNIVLPADEYTLTHLSGKDLFEFQLQEVPLSPGLKAIQNRGFKSNMNPPWFQVRPQSSAKETAGPTWFGSLHYSGNWQIAFDKAFEGPLQIVGGMYFWDTAWQLKPGTSLESPKLTVGYTDGGATVATQNMAAYVRNEVLPAAHRNDLRPVIYNTWEATYYSITEQKAMELLQIAKDLGVELFTIDDGWFRGRTDGRSQSGLGNWDVDKNKFPNGLSPVIKATHDAGMKFGLWIEPENVNPNSDLVKQHPNWIFQYPGRKGNEFRKILNLANEDVYQHLLKTFTTLLSENEIDFIKWDQNNALSEPGWPDAPVAMQREVRIRHIANVYRLVEQLRKRFPKVLFESCSSGGGRVDLGMLSRMDQTWLSDNTDPLDRLYIQYGYLHAMPANSMVSWVTSTNRHQPIPVDYRFDVSMTGVLGIGNDISKWTPAEREVAKSKIALYKTIRPVVQQGVLYPLVSPYEHNRCALQYNSTDNKRSVLFCYNLGGYLAGSQFIDRGSKTLKLQGLNPQQKYNLKRAGDDKDKGTAYTGSELMDIGIAWPLKDANKSQIFVIDAL</sequence>
<reference evidence="10 11" key="1">
    <citation type="submission" date="2020-05" db="EMBL/GenBank/DDBJ databases">
        <title>Mucilaginibacter mali sp. nov.</title>
        <authorList>
            <person name="Kim H.S."/>
            <person name="Lee K.C."/>
            <person name="Suh M.K."/>
            <person name="Kim J.-S."/>
            <person name="Han K.-I."/>
            <person name="Eom M.K."/>
            <person name="Shin Y.K."/>
            <person name="Lee J.-S."/>
        </authorList>
    </citation>
    <scope>NUCLEOTIDE SEQUENCE [LARGE SCALE GENOMIC DNA]</scope>
    <source>
        <strain evidence="10 11">G2-14</strain>
    </source>
</reference>
<dbReference type="Gene3D" id="3.20.20.70">
    <property type="entry name" value="Aldolase class I"/>
    <property type="match status" value="1"/>
</dbReference>
<evidence type="ECO:0000256" key="4">
    <source>
        <dbReference type="ARBA" id="ARBA00023295"/>
    </source>
</evidence>
<evidence type="ECO:0000256" key="5">
    <source>
        <dbReference type="PIRNR" id="PIRNR005536"/>
    </source>
</evidence>
<dbReference type="KEGG" id="mmab:HQ865_19475"/>
<comment type="similarity">
    <text evidence="5">Belongs to the glycosyl hydrolase.</text>
</comment>
<dbReference type="Gene3D" id="2.60.40.1180">
    <property type="entry name" value="Golgi alpha-mannosidase II"/>
    <property type="match status" value="1"/>
</dbReference>
<keyword evidence="4 5" id="KW-0326">Glycosidase</keyword>
<dbReference type="InterPro" id="IPR013780">
    <property type="entry name" value="Glyco_hydro_b"/>
</dbReference>
<dbReference type="PIRSF" id="PIRSF005536">
    <property type="entry name" value="Agal"/>
    <property type="match status" value="1"/>
</dbReference>
<dbReference type="RefSeq" id="WP_173416504.1">
    <property type="nucleotide sequence ID" value="NZ_CP054139.1"/>
</dbReference>
<feature type="signal peptide" evidence="7">
    <location>
        <begin position="1"/>
        <end position="25"/>
    </location>
</feature>
<dbReference type="InterPro" id="IPR000111">
    <property type="entry name" value="Glyco_hydro_27/36_CS"/>
</dbReference>
<comment type="catalytic activity">
    <reaction evidence="1 5">
        <text>Hydrolysis of terminal, non-reducing alpha-D-galactose residues in alpha-D-galactosides, including galactose oligosaccharides, galactomannans and galactolipids.</text>
        <dbReference type="EC" id="3.2.1.22"/>
    </reaction>
</comment>
<dbReference type="InterPro" id="IPR050985">
    <property type="entry name" value="Alpha-glycosidase_related"/>
</dbReference>
<dbReference type="Pfam" id="PF16874">
    <property type="entry name" value="Glyco_hydro_36C"/>
    <property type="match status" value="1"/>
</dbReference>